<sequence length="181" mass="20506">MTEGILTDEQIEALSPEQRRELITRLEKPLSELEDPEVLARMRRIRLGLIVGGLIVMIPWIGYLSVTLPQKYVAHNWPATWIGFDILLLGFMAATAVLGFLRRQLIVLTGFTTGVLLICDGWFDLMTAKPEDAAVSVVTAMLIQAPMAFLLISGALRIMRLTWLRLWLHPDMRVWQVPLMP</sequence>
<accession>A0A0Q2QAQ9</accession>
<name>A0A0Q2QAQ9_MYCGO</name>
<keyword evidence="1" id="KW-1133">Transmembrane helix</keyword>
<dbReference type="EMBL" id="LKTM01000341">
    <property type="protein sequence ID" value="KQH76869.1"/>
    <property type="molecule type" value="Genomic_DNA"/>
</dbReference>
<dbReference type="Proteomes" id="UP000051677">
    <property type="component" value="Unassembled WGS sequence"/>
</dbReference>
<feature type="transmembrane region" description="Helical" evidence="1">
    <location>
        <begin position="135"/>
        <end position="156"/>
    </location>
</feature>
<dbReference type="RefSeq" id="WP_055580211.1">
    <property type="nucleotide sequence ID" value="NZ_LKTM01000341.1"/>
</dbReference>
<evidence type="ECO:0000313" key="2">
    <source>
        <dbReference type="EMBL" id="KQH76869.1"/>
    </source>
</evidence>
<dbReference type="STRING" id="1778.A9W97_12790"/>
<proteinExistence type="predicted"/>
<comment type="caution">
    <text evidence="2">The sequence shown here is derived from an EMBL/GenBank/DDBJ whole genome shotgun (WGS) entry which is preliminary data.</text>
</comment>
<feature type="transmembrane region" description="Helical" evidence="1">
    <location>
        <begin position="78"/>
        <end position="98"/>
    </location>
</feature>
<feature type="transmembrane region" description="Helical" evidence="1">
    <location>
        <begin position="47"/>
        <end position="66"/>
    </location>
</feature>
<evidence type="ECO:0000256" key="1">
    <source>
        <dbReference type="SAM" id="Phobius"/>
    </source>
</evidence>
<keyword evidence="1" id="KW-0812">Transmembrane</keyword>
<gene>
    <name evidence="2" type="ORF">AO501_21835</name>
</gene>
<protein>
    <submittedName>
        <fullName evidence="2">Uncharacterized protein</fullName>
    </submittedName>
</protein>
<evidence type="ECO:0000313" key="3">
    <source>
        <dbReference type="Proteomes" id="UP000051677"/>
    </source>
</evidence>
<organism evidence="2 3">
    <name type="scientific">Mycobacterium gordonae</name>
    <dbReference type="NCBI Taxonomy" id="1778"/>
    <lineage>
        <taxon>Bacteria</taxon>
        <taxon>Bacillati</taxon>
        <taxon>Actinomycetota</taxon>
        <taxon>Actinomycetes</taxon>
        <taxon>Mycobacteriales</taxon>
        <taxon>Mycobacteriaceae</taxon>
        <taxon>Mycobacterium</taxon>
    </lineage>
</organism>
<dbReference type="OrthoDB" id="4948328at2"/>
<feature type="transmembrane region" description="Helical" evidence="1">
    <location>
        <begin position="105"/>
        <end position="123"/>
    </location>
</feature>
<reference evidence="2 3" key="1">
    <citation type="submission" date="2015-10" db="EMBL/GenBank/DDBJ databases">
        <title>Mycobacterium gordonae draft genome assembly.</title>
        <authorList>
            <person name="Ustinova V."/>
            <person name="Smirnova T."/>
            <person name="Blagodatskikh K."/>
            <person name="Varlamov D."/>
            <person name="Larionova E."/>
            <person name="Chernousova L."/>
        </authorList>
    </citation>
    <scope>NUCLEOTIDE SEQUENCE [LARGE SCALE GENOMIC DNA]</scope>
    <source>
        <strain evidence="2 3">CTRI 14-8773</strain>
    </source>
</reference>
<dbReference type="AlphaFoldDB" id="A0A0Q2QAQ9"/>
<keyword evidence="1" id="KW-0472">Membrane</keyword>